<gene>
    <name evidence="2" type="ORF">X777_04058</name>
</gene>
<organism evidence="2 3">
    <name type="scientific">Ooceraea biroi</name>
    <name type="common">Clonal raider ant</name>
    <name type="synonym">Cerapachys biroi</name>
    <dbReference type="NCBI Taxonomy" id="2015173"/>
    <lineage>
        <taxon>Eukaryota</taxon>
        <taxon>Metazoa</taxon>
        <taxon>Ecdysozoa</taxon>
        <taxon>Arthropoda</taxon>
        <taxon>Hexapoda</taxon>
        <taxon>Insecta</taxon>
        <taxon>Pterygota</taxon>
        <taxon>Neoptera</taxon>
        <taxon>Endopterygota</taxon>
        <taxon>Hymenoptera</taxon>
        <taxon>Apocrita</taxon>
        <taxon>Aculeata</taxon>
        <taxon>Formicoidea</taxon>
        <taxon>Formicidae</taxon>
        <taxon>Dorylinae</taxon>
        <taxon>Ooceraea</taxon>
    </lineage>
</organism>
<sequence>MPAGNTIIRKMVFSGHPFVSIVPSPGVVLPEHSELIYETQMIVWYRGMALTRQTGASSSQAGKFNNLGESGLLAGS</sequence>
<evidence type="ECO:0000256" key="1">
    <source>
        <dbReference type="SAM" id="MobiDB-lite"/>
    </source>
</evidence>
<feature type="region of interest" description="Disordered" evidence="1">
    <location>
        <begin position="55"/>
        <end position="76"/>
    </location>
</feature>
<accession>A0A026WJ76</accession>
<proteinExistence type="predicted"/>
<name>A0A026WJ76_OOCBI</name>
<dbReference type="Proteomes" id="UP000053097">
    <property type="component" value="Unassembled WGS sequence"/>
</dbReference>
<protein>
    <submittedName>
        <fullName evidence="2">Uncharacterized protein</fullName>
    </submittedName>
</protein>
<evidence type="ECO:0000313" key="2">
    <source>
        <dbReference type="EMBL" id="EZA55711.1"/>
    </source>
</evidence>
<dbReference type="EMBL" id="KK107191">
    <property type="protein sequence ID" value="EZA55711.1"/>
    <property type="molecule type" value="Genomic_DNA"/>
</dbReference>
<reference evidence="2 3" key="1">
    <citation type="journal article" date="2014" name="Curr. Biol.">
        <title>The genome of the clonal raider ant Cerapachys biroi.</title>
        <authorList>
            <person name="Oxley P.R."/>
            <person name="Ji L."/>
            <person name="Fetter-Pruneda I."/>
            <person name="McKenzie S.K."/>
            <person name="Li C."/>
            <person name="Hu H."/>
            <person name="Zhang G."/>
            <person name="Kronauer D.J."/>
        </authorList>
    </citation>
    <scope>NUCLEOTIDE SEQUENCE [LARGE SCALE GENOMIC DNA]</scope>
</reference>
<keyword evidence="3" id="KW-1185">Reference proteome</keyword>
<evidence type="ECO:0000313" key="3">
    <source>
        <dbReference type="Proteomes" id="UP000053097"/>
    </source>
</evidence>
<dbReference type="AlphaFoldDB" id="A0A026WJ76"/>